<evidence type="ECO:0000256" key="5">
    <source>
        <dbReference type="SAM" id="MobiDB-lite"/>
    </source>
</evidence>
<feature type="compositionally biased region" description="Acidic residues" evidence="5">
    <location>
        <begin position="401"/>
        <end position="412"/>
    </location>
</feature>
<protein>
    <recommendedName>
        <fullName evidence="2">DNA polymerase delta subunit 3</fullName>
    </recommendedName>
</protein>
<keyword evidence="3" id="KW-0235">DNA replication</keyword>
<feature type="region of interest" description="Disordered" evidence="5">
    <location>
        <begin position="394"/>
        <end position="548"/>
    </location>
</feature>
<evidence type="ECO:0000256" key="1">
    <source>
        <dbReference type="ARBA" id="ARBA00004123"/>
    </source>
</evidence>
<feature type="compositionally biased region" description="Basic and acidic residues" evidence="5">
    <location>
        <begin position="239"/>
        <end position="263"/>
    </location>
</feature>
<gene>
    <name evidence="6" type="ORF">HYDPIDRAFT_160977</name>
</gene>
<dbReference type="GO" id="GO:0043625">
    <property type="term" value="C:delta DNA polymerase complex"/>
    <property type="evidence" value="ECO:0007669"/>
    <property type="project" value="InterPro"/>
</dbReference>
<dbReference type="OrthoDB" id="514823at2759"/>
<keyword evidence="4" id="KW-0539">Nucleus</keyword>
<feature type="compositionally biased region" description="Low complexity" evidence="5">
    <location>
        <begin position="322"/>
        <end position="345"/>
    </location>
</feature>
<evidence type="ECO:0000313" key="6">
    <source>
        <dbReference type="EMBL" id="KIJ60333.1"/>
    </source>
</evidence>
<dbReference type="Proteomes" id="UP000053820">
    <property type="component" value="Unassembled WGS sequence"/>
</dbReference>
<keyword evidence="7" id="KW-1185">Reference proteome</keyword>
<name>A0A0C9W2S4_9AGAM</name>
<evidence type="ECO:0000256" key="4">
    <source>
        <dbReference type="ARBA" id="ARBA00023242"/>
    </source>
</evidence>
<organism evidence="6 7">
    <name type="scientific">Hydnomerulius pinastri MD-312</name>
    <dbReference type="NCBI Taxonomy" id="994086"/>
    <lineage>
        <taxon>Eukaryota</taxon>
        <taxon>Fungi</taxon>
        <taxon>Dikarya</taxon>
        <taxon>Basidiomycota</taxon>
        <taxon>Agaricomycotina</taxon>
        <taxon>Agaricomycetes</taxon>
        <taxon>Agaricomycetidae</taxon>
        <taxon>Boletales</taxon>
        <taxon>Boletales incertae sedis</taxon>
        <taxon>Leucogyrophana</taxon>
    </lineage>
</organism>
<dbReference type="GO" id="GO:0006271">
    <property type="term" value="P:DNA strand elongation involved in DNA replication"/>
    <property type="evidence" value="ECO:0007669"/>
    <property type="project" value="TreeGrafter"/>
</dbReference>
<feature type="compositionally biased region" description="Basic and acidic residues" evidence="5">
    <location>
        <begin position="488"/>
        <end position="517"/>
    </location>
</feature>
<sequence>MMTTPSAQSFLQKELHIKRSVVTFRSLSRELGIHVNDAKNELKAFYEATQSTDTPAVPTYLICGEIASSTRPSSTPDDYDMEVDFDGVNEPDVVYESKVMLVDAKVLDETMSQFSRIHSIHVYSLSPSRLVDAGLICAANISVRNADAKSGADSFPIVGKVTGIHVQIKAGGSRAGAASSSKTTLDAPVKSSLRAAASLKSEQPDKGKGASETKEQSSVKAPIQKTESKDKPKASGKLDFSKAKGKDKEPVAEKPKEAPKPKVESMAAVSSKEPALNKKSMTEPEKVSTFKPAASSMAQDKVPQRGTKRKSRSLSHSESESDSTSAKSKPAVASSSSKIKKGVVVSDDEEESGVRIPGRRRPKAQSNIESDSEMSLRAMMDIDDEQVIRASRLSKVRTAPVEEEEEESDVAEDATAPPGTSDAEELDDDEPVVPLKKRKPRKVVPVGRNGLKKRRVVKSRTTTDAKGYMQTEDYSSYESVGEAEETEPEKPKGKKKAAEPKLEEAKPKASSKEDVPAKGKSKSTPRARGGAPKRGGLLNFFGPDKGKK</sequence>
<dbReference type="PANTHER" id="PTHR17598:SF13">
    <property type="entry name" value="DNA POLYMERASE DELTA SUBUNIT 3"/>
    <property type="match status" value="1"/>
</dbReference>
<evidence type="ECO:0000256" key="2">
    <source>
        <dbReference type="ARBA" id="ARBA00017589"/>
    </source>
</evidence>
<dbReference type="GO" id="GO:0003887">
    <property type="term" value="F:DNA-directed DNA polymerase activity"/>
    <property type="evidence" value="ECO:0007669"/>
    <property type="project" value="TreeGrafter"/>
</dbReference>
<accession>A0A0C9W2S4</accession>
<feature type="compositionally biased region" description="Basic and acidic residues" evidence="5">
    <location>
        <begin position="202"/>
        <end position="217"/>
    </location>
</feature>
<reference evidence="6 7" key="1">
    <citation type="submission" date="2014-04" db="EMBL/GenBank/DDBJ databases">
        <title>Evolutionary Origins and Diversification of the Mycorrhizal Mutualists.</title>
        <authorList>
            <consortium name="DOE Joint Genome Institute"/>
            <consortium name="Mycorrhizal Genomics Consortium"/>
            <person name="Kohler A."/>
            <person name="Kuo A."/>
            <person name="Nagy L.G."/>
            <person name="Floudas D."/>
            <person name="Copeland A."/>
            <person name="Barry K.W."/>
            <person name="Cichocki N."/>
            <person name="Veneault-Fourrey C."/>
            <person name="LaButti K."/>
            <person name="Lindquist E.A."/>
            <person name="Lipzen A."/>
            <person name="Lundell T."/>
            <person name="Morin E."/>
            <person name="Murat C."/>
            <person name="Riley R."/>
            <person name="Ohm R."/>
            <person name="Sun H."/>
            <person name="Tunlid A."/>
            <person name="Henrissat B."/>
            <person name="Grigoriev I.V."/>
            <person name="Hibbett D.S."/>
            <person name="Martin F."/>
        </authorList>
    </citation>
    <scope>NUCLEOTIDE SEQUENCE [LARGE SCALE GENOMIC DNA]</scope>
    <source>
        <strain evidence="6 7">MD-312</strain>
    </source>
</reference>
<dbReference type="AlphaFoldDB" id="A0A0C9W2S4"/>
<dbReference type="PANTHER" id="PTHR17598">
    <property type="entry name" value="DNA POLYMERASE DELTA SUBUNIT 3"/>
    <property type="match status" value="1"/>
</dbReference>
<dbReference type="Gene3D" id="3.90.1030.20">
    <property type="entry name" value="DNA polymerase delta, p66 (Cdc27) subunit, wHTH domain"/>
    <property type="match status" value="1"/>
</dbReference>
<dbReference type="HOGENOM" id="CLU_023879_0_0_1"/>
<dbReference type="GO" id="GO:0006297">
    <property type="term" value="P:nucleotide-excision repair, DNA gap filling"/>
    <property type="evidence" value="ECO:0007669"/>
    <property type="project" value="TreeGrafter"/>
</dbReference>
<dbReference type="InterPro" id="IPR019038">
    <property type="entry name" value="POLD3"/>
</dbReference>
<dbReference type="InterPro" id="IPR041913">
    <property type="entry name" value="POLD3_sf"/>
</dbReference>
<proteinExistence type="predicted"/>
<feature type="compositionally biased region" description="Low complexity" evidence="5">
    <location>
        <begin position="526"/>
        <end position="536"/>
    </location>
</feature>
<feature type="region of interest" description="Disordered" evidence="5">
    <location>
        <begin position="197"/>
        <end position="375"/>
    </location>
</feature>
<feature type="compositionally biased region" description="Acidic residues" evidence="5">
    <location>
        <begin position="422"/>
        <end position="431"/>
    </location>
</feature>
<evidence type="ECO:0000256" key="3">
    <source>
        <dbReference type="ARBA" id="ARBA00022705"/>
    </source>
</evidence>
<comment type="subcellular location">
    <subcellularLocation>
        <location evidence="1">Nucleus</location>
    </subcellularLocation>
</comment>
<dbReference type="Pfam" id="PF09507">
    <property type="entry name" value="CDC27"/>
    <property type="match status" value="1"/>
</dbReference>
<evidence type="ECO:0000313" key="7">
    <source>
        <dbReference type="Proteomes" id="UP000053820"/>
    </source>
</evidence>
<dbReference type="GO" id="GO:1904161">
    <property type="term" value="P:DNA synthesis involved in UV-damage excision repair"/>
    <property type="evidence" value="ECO:0007669"/>
    <property type="project" value="TreeGrafter"/>
</dbReference>
<dbReference type="EMBL" id="KN839873">
    <property type="protein sequence ID" value="KIJ60333.1"/>
    <property type="molecule type" value="Genomic_DNA"/>
</dbReference>